<reference evidence="2 3" key="1">
    <citation type="journal article" date="2011" name="PLoS Pathog.">
        <title>Endophytic Life Strategies Decoded by Genome and Transcriptome Analyses of the Mutualistic Root Symbiont Piriformospora indica.</title>
        <authorList>
            <person name="Zuccaro A."/>
            <person name="Lahrmann U."/>
            <person name="Guldener U."/>
            <person name="Langen G."/>
            <person name="Pfiffi S."/>
            <person name="Biedenkopf D."/>
            <person name="Wong P."/>
            <person name="Samans B."/>
            <person name="Grimm C."/>
            <person name="Basiewicz M."/>
            <person name="Murat C."/>
            <person name="Martin F."/>
            <person name="Kogel K.H."/>
        </authorList>
    </citation>
    <scope>NUCLEOTIDE SEQUENCE [LARGE SCALE GENOMIC DNA]</scope>
    <source>
        <strain evidence="2 3">DSM 11827</strain>
    </source>
</reference>
<dbReference type="AlphaFoldDB" id="G4TUM4"/>
<keyword evidence="1" id="KW-0812">Transmembrane</keyword>
<protein>
    <submittedName>
        <fullName evidence="2">Uncharacterized protein</fullName>
    </submittedName>
</protein>
<dbReference type="STRING" id="1109443.G4TUM4"/>
<sequence>MPSFKPVVAAGIFIPLFGAAIWLIYGQLIAADALDVLFHPPECPNPPKYLSESQLRYTGIPALDQQLCVGVEFMKLSLFRHLQPFTIYLLSCISPAFLTLCIEALRADGPGQWFSTLGLVFSASAAGLAMPAAWLFMLVIFQREPKKPLSRPAAEAAFIAHVFGYLLPYCVMVVTMNEYAILMWTFFIFWVPIIQRLWLNIRPPTTQSGFWITQLALGTTFMVTSAVHLTMTTSYAPRTTWDSFVQWLPATTTGDARTMTSESILLQLLQWDWVFAVIPPIVAAFFYIDSSSELLGFAMIAPMLLPLAGPGALIALSWMWREWKLAMLQEAELEERRQVKEQKQE</sequence>
<dbReference type="OrthoDB" id="72269at2759"/>
<gene>
    <name evidence="2" type="ORF">PIIN_09002</name>
</gene>
<evidence type="ECO:0000256" key="1">
    <source>
        <dbReference type="SAM" id="Phobius"/>
    </source>
</evidence>
<feature type="transmembrane region" description="Helical" evidence="1">
    <location>
        <begin position="117"/>
        <end position="141"/>
    </location>
</feature>
<proteinExistence type="predicted"/>
<dbReference type="EMBL" id="CAFZ01000386">
    <property type="protein sequence ID" value="CCA75017.1"/>
    <property type="molecule type" value="Genomic_DNA"/>
</dbReference>
<dbReference type="OMA" id="FAMIAPM"/>
<evidence type="ECO:0000313" key="3">
    <source>
        <dbReference type="Proteomes" id="UP000007148"/>
    </source>
</evidence>
<dbReference type="Proteomes" id="UP000007148">
    <property type="component" value="Unassembled WGS sequence"/>
</dbReference>
<accession>G4TUM4</accession>
<feature type="transmembrane region" description="Helical" evidence="1">
    <location>
        <begin position="153"/>
        <end position="175"/>
    </location>
</feature>
<feature type="transmembrane region" description="Helical" evidence="1">
    <location>
        <begin position="181"/>
        <end position="199"/>
    </location>
</feature>
<feature type="transmembrane region" description="Helical" evidence="1">
    <location>
        <begin position="211"/>
        <end position="231"/>
    </location>
</feature>
<comment type="caution">
    <text evidence="2">The sequence shown here is derived from an EMBL/GenBank/DDBJ whole genome shotgun (WGS) entry which is preliminary data.</text>
</comment>
<feature type="transmembrane region" description="Helical" evidence="1">
    <location>
        <begin position="85"/>
        <end position="105"/>
    </location>
</feature>
<keyword evidence="3" id="KW-1185">Reference proteome</keyword>
<name>G4TUM4_SERID</name>
<feature type="transmembrane region" description="Helical" evidence="1">
    <location>
        <begin position="6"/>
        <end position="25"/>
    </location>
</feature>
<organism evidence="2 3">
    <name type="scientific">Serendipita indica (strain DSM 11827)</name>
    <name type="common">Root endophyte fungus</name>
    <name type="synonym">Piriformospora indica</name>
    <dbReference type="NCBI Taxonomy" id="1109443"/>
    <lineage>
        <taxon>Eukaryota</taxon>
        <taxon>Fungi</taxon>
        <taxon>Dikarya</taxon>
        <taxon>Basidiomycota</taxon>
        <taxon>Agaricomycotina</taxon>
        <taxon>Agaricomycetes</taxon>
        <taxon>Sebacinales</taxon>
        <taxon>Serendipitaceae</taxon>
        <taxon>Serendipita</taxon>
    </lineage>
</organism>
<dbReference type="InParanoid" id="G4TUM4"/>
<evidence type="ECO:0000313" key="2">
    <source>
        <dbReference type="EMBL" id="CCA75017.1"/>
    </source>
</evidence>
<feature type="transmembrane region" description="Helical" evidence="1">
    <location>
        <begin position="295"/>
        <end position="320"/>
    </location>
</feature>
<keyword evidence="1" id="KW-1133">Transmembrane helix</keyword>
<dbReference type="HOGENOM" id="CLU_051717_0_0_1"/>
<keyword evidence="1" id="KW-0472">Membrane</keyword>
<dbReference type="eggNOG" id="ENOG502SNJI">
    <property type="taxonomic scope" value="Eukaryota"/>
</dbReference>
<feature type="transmembrane region" description="Helical" evidence="1">
    <location>
        <begin position="268"/>
        <end position="288"/>
    </location>
</feature>